<evidence type="ECO:0000256" key="4">
    <source>
        <dbReference type="ARBA" id="ARBA00023157"/>
    </source>
</evidence>
<keyword evidence="5" id="KW-0325">Glycoprotein</keyword>
<dbReference type="InterPro" id="IPR050309">
    <property type="entry name" value="Type-B_Carboxylest/Lipase"/>
</dbReference>
<keyword evidence="4" id="KW-1015">Disulfide bond</keyword>
<dbReference type="InterPro" id="IPR029058">
    <property type="entry name" value="AB_hydrolase_fold"/>
</dbReference>
<dbReference type="AlphaFoldDB" id="A0ABD0SBJ2"/>
<feature type="domain" description="Carboxylesterase type B" evidence="7">
    <location>
        <begin position="32"/>
        <end position="552"/>
    </location>
</feature>
<evidence type="ECO:0000256" key="1">
    <source>
        <dbReference type="ARBA" id="ARBA00005964"/>
    </source>
</evidence>
<evidence type="ECO:0000256" key="3">
    <source>
        <dbReference type="ARBA" id="ARBA00022801"/>
    </source>
</evidence>
<keyword evidence="3 6" id="KW-0378">Hydrolase</keyword>
<reference evidence="8 9" key="1">
    <citation type="submission" date="2024-06" db="EMBL/GenBank/DDBJ databases">
        <title>A chromosome-level genome assembly of beet webworm, Loxostege sticticalis.</title>
        <authorList>
            <person name="Zhang Y."/>
        </authorList>
    </citation>
    <scope>NUCLEOTIDE SEQUENCE [LARGE SCALE GENOMIC DNA]</scope>
    <source>
        <strain evidence="8">AQ028</strain>
        <tissue evidence="8">Male pupae</tissue>
    </source>
</reference>
<evidence type="ECO:0000259" key="7">
    <source>
        <dbReference type="Pfam" id="PF00135"/>
    </source>
</evidence>
<proteinExistence type="inferred from homology"/>
<comment type="caution">
    <text evidence="8">The sequence shown here is derived from an EMBL/GenBank/DDBJ whole genome shotgun (WGS) entry which is preliminary data.</text>
</comment>
<evidence type="ECO:0000313" key="8">
    <source>
        <dbReference type="EMBL" id="KAL0810674.1"/>
    </source>
</evidence>
<evidence type="ECO:0000313" key="9">
    <source>
        <dbReference type="Proteomes" id="UP001549921"/>
    </source>
</evidence>
<comment type="similarity">
    <text evidence="1 6">Belongs to the type-B carboxylesterase/lipase family.</text>
</comment>
<dbReference type="InterPro" id="IPR002018">
    <property type="entry name" value="CarbesteraseB"/>
</dbReference>
<feature type="chain" id="PRO_5044534611" description="Carboxylic ester hydrolase" evidence="6">
    <location>
        <begin position="17"/>
        <end position="560"/>
    </location>
</feature>
<dbReference type="SUPFAM" id="SSF53474">
    <property type="entry name" value="alpha/beta-Hydrolases"/>
    <property type="match status" value="1"/>
</dbReference>
<dbReference type="Proteomes" id="UP001549921">
    <property type="component" value="Unassembled WGS sequence"/>
</dbReference>
<dbReference type="EC" id="3.1.1.-" evidence="6"/>
<keyword evidence="6" id="KW-0732">Signal</keyword>
<organism evidence="8 9">
    <name type="scientific">Loxostege sticticalis</name>
    <name type="common">Beet webworm moth</name>
    <dbReference type="NCBI Taxonomy" id="481309"/>
    <lineage>
        <taxon>Eukaryota</taxon>
        <taxon>Metazoa</taxon>
        <taxon>Ecdysozoa</taxon>
        <taxon>Arthropoda</taxon>
        <taxon>Hexapoda</taxon>
        <taxon>Insecta</taxon>
        <taxon>Pterygota</taxon>
        <taxon>Neoptera</taxon>
        <taxon>Endopterygota</taxon>
        <taxon>Lepidoptera</taxon>
        <taxon>Glossata</taxon>
        <taxon>Ditrysia</taxon>
        <taxon>Pyraloidea</taxon>
        <taxon>Crambidae</taxon>
        <taxon>Pyraustinae</taxon>
        <taxon>Loxostege</taxon>
    </lineage>
</organism>
<dbReference type="PANTHER" id="PTHR11559">
    <property type="entry name" value="CARBOXYLESTERASE"/>
    <property type="match status" value="1"/>
</dbReference>
<dbReference type="PROSITE" id="PS00941">
    <property type="entry name" value="CARBOXYLESTERASE_B_2"/>
    <property type="match status" value="1"/>
</dbReference>
<protein>
    <recommendedName>
        <fullName evidence="6">Carboxylic ester hydrolase</fullName>
        <ecNumber evidence="6">3.1.1.-</ecNumber>
    </recommendedName>
</protein>
<dbReference type="GO" id="GO:0052689">
    <property type="term" value="F:carboxylic ester hydrolase activity"/>
    <property type="evidence" value="ECO:0007669"/>
    <property type="project" value="UniProtKB-KW"/>
</dbReference>
<sequence>MLYKVLFICFAGCALAHNNAPETSTAETESGPVTTTPSGTFKGSWMVSRRGIRFQAYRGVRYAAPPVGALRFQPPKLILRYEHEVDASKDGPACPQITPAGYYTDEDCLTINVYTPDNNSRKPLPVIVFIHAGGFYSFSGRSDVAGPHYLLDKDIVLVTFNYRLGTLGFLSTGDELAPGNNGMKDQVAALKWVQRNIRAFGGDPGLVTIAGCSAGSTSVMLHMISPMSKGLFHRGISVSGSPTGKGPVPHHQYTLAVKQAELLSCPTNNSSTIVGCLKTKPWQEMGGSLLGFFEFGFDPVISIWRPVVEEDFGQERFLPLQPVDAIRERHLHAVPHMISQTTDEFFWKAFTILKNETLLNEMNENWNTVAPISFMLPRAQNATAAQRLKEEYLKGKELVNDTDTAIRLGKLYGDAITGFHVHRMANLMCRHSPHKVFYYEFAHIGNHSHYEHPVTKKPTAAAHHDDLIYLFSLSYRFPMIPVDDSLDSQLVDRMTALWYKFPRYGDPNPLVSQPELSSLHWPAMTPPKRQYLRIGDQFSVHAKMFEDRFKIWDKLYPIQY</sequence>
<evidence type="ECO:0000256" key="6">
    <source>
        <dbReference type="RuleBase" id="RU361235"/>
    </source>
</evidence>
<feature type="signal peptide" evidence="6">
    <location>
        <begin position="1"/>
        <end position="16"/>
    </location>
</feature>
<dbReference type="Gene3D" id="3.40.50.1820">
    <property type="entry name" value="alpha/beta hydrolase"/>
    <property type="match status" value="1"/>
</dbReference>
<evidence type="ECO:0000256" key="5">
    <source>
        <dbReference type="ARBA" id="ARBA00023180"/>
    </source>
</evidence>
<dbReference type="EMBL" id="JBEDNZ010000025">
    <property type="protein sequence ID" value="KAL0810674.1"/>
    <property type="molecule type" value="Genomic_DNA"/>
</dbReference>
<evidence type="ECO:0000256" key="2">
    <source>
        <dbReference type="ARBA" id="ARBA00022487"/>
    </source>
</evidence>
<dbReference type="InterPro" id="IPR019826">
    <property type="entry name" value="Carboxylesterase_B_AS"/>
</dbReference>
<accession>A0ABD0SBJ2</accession>
<keyword evidence="2" id="KW-0719">Serine esterase</keyword>
<dbReference type="PROSITE" id="PS00122">
    <property type="entry name" value="CARBOXYLESTERASE_B_1"/>
    <property type="match status" value="1"/>
</dbReference>
<gene>
    <name evidence="8" type="ORF">ABMA28_010006</name>
</gene>
<name>A0ABD0SBJ2_LOXSC</name>
<dbReference type="InterPro" id="IPR019819">
    <property type="entry name" value="Carboxylesterase_B_CS"/>
</dbReference>
<dbReference type="Pfam" id="PF00135">
    <property type="entry name" value="COesterase"/>
    <property type="match status" value="1"/>
</dbReference>